<dbReference type="Gene3D" id="3.20.20.100">
    <property type="entry name" value="NADP-dependent oxidoreductase domain"/>
    <property type="match status" value="1"/>
</dbReference>
<dbReference type="EMBL" id="JAACJJ010000002">
    <property type="protein sequence ID" value="KAF5329644.1"/>
    <property type="molecule type" value="Genomic_DNA"/>
</dbReference>
<comment type="caution">
    <text evidence="2">The sequence shown here is derived from an EMBL/GenBank/DDBJ whole genome shotgun (WGS) entry which is preliminary data.</text>
</comment>
<reference evidence="2 3" key="1">
    <citation type="journal article" date="2020" name="ISME J.">
        <title>Uncovering the hidden diversity of litter-decomposition mechanisms in mushroom-forming fungi.</title>
        <authorList>
            <person name="Floudas D."/>
            <person name="Bentzer J."/>
            <person name="Ahren D."/>
            <person name="Johansson T."/>
            <person name="Persson P."/>
            <person name="Tunlid A."/>
        </authorList>
    </citation>
    <scope>NUCLEOTIDE SEQUENCE [LARGE SCALE GENOMIC DNA]</scope>
    <source>
        <strain evidence="2 3">CBS 101986</strain>
    </source>
</reference>
<dbReference type="Pfam" id="PF00248">
    <property type="entry name" value="Aldo_ket_red"/>
    <property type="match status" value="1"/>
</dbReference>
<dbReference type="SUPFAM" id="SSF51430">
    <property type="entry name" value="NAD(P)-linked oxidoreductase"/>
    <property type="match status" value="1"/>
</dbReference>
<dbReference type="PANTHER" id="PTHR43147">
    <property type="entry name" value="PROTEIN TAS"/>
    <property type="match status" value="1"/>
</dbReference>
<dbReference type="Proteomes" id="UP000567179">
    <property type="component" value="Unassembled WGS sequence"/>
</dbReference>
<name>A0A8H5BU96_9AGAR</name>
<dbReference type="PANTHER" id="PTHR43147:SF2">
    <property type="entry name" value="NADP-DEPENDENT OXIDOREDUCTASE DOMAIN-CONTAINING PROTEIN"/>
    <property type="match status" value="1"/>
</dbReference>
<dbReference type="CDD" id="cd19101">
    <property type="entry name" value="AKR_unchar"/>
    <property type="match status" value="1"/>
</dbReference>
<dbReference type="InterPro" id="IPR023210">
    <property type="entry name" value="NADP_OxRdtase_dom"/>
</dbReference>
<feature type="domain" description="NADP-dependent oxidoreductase" evidence="1">
    <location>
        <begin position="25"/>
        <end position="323"/>
    </location>
</feature>
<dbReference type="OrthoDB" id="686384at2759"/>
<protein>
    <recommendedName>
        <fullName evidence="1">NADP-dependent oxidoreductase domain-containing protein</fullName>
    </recommendedName>
</protein>
<proteinExistence type="predicted"/>
<evidence type="ECO:0000259" key="1">
    <source>
        <dbReference type="Pfam" id="PF00248"/>
    </source>
</evidence>
<accession>A0A8H5BU96</accession>
<organism evidence="2 3">
    <name type="scientific">Psilocybe cf. subviscida</name>
    <dbReference type="NCBI Taxonomy" id="2480587"/>
    <lineage>
        <taxon>Eukaryota</taxon>
        <taxon>Fungi</taxon>
        <taxon>Dikarya</taxon>
        <taxon>Basidiomycota</taxon>
        <taxon>Agaricomycotina</taxon>
        <taxon>Agaricomycetes</taxon>
        <taxon>Agaricomycetidae</taxon>
        <taxon>Agaricales</taxon>
        <taxon>Agaricineae</taxon>
        <taxon>Strophariaceae</taxon>
        <taxon>Psilocybe</taxon>
    </lineage>
</organism>
<evidence type="ECO:0000313" key="2">
    <source>
        <dbReference type="EMBL" id="KAF5329644.1"/>
    </source>
</evidence>
<dbReference type="InterPro" id="IPR036812">
    <property type="entry name" value="NAD(P)_OxRdtase_dom_sf"/>
</dbReference>
<evidence type="ECO:0000313" key="3">
    <source>
        <dbReference type="Proteomes" id="UP000567179"/>
    </source>
</evidence>
<gene>
    <name evidence="2" type="ORF">D9619_009512</name>
</gene>
<keyword evidence="3" id="KW-1185">Reference proteome</keyword>
<sequence>MASPAAPTLPARETFRIGPFVAPRLWTGLWQLSSNAWGSASVGKIRQAMARHVEQGYTAFADHYGGAEIIFGQFRSSSDSADKIIGATKWCVFKRTHISRATVQAAVHERIDRMKSRRVDLLQFHWQDYTDKEYLTALQHLLDMRDEGLIAAIGLCNFDSIRTDEICTILGPGAIVSNQVQFSLIDTRPLHGMAHVCEKHNLKLLTYGTLCGGFLADKWLGAPEPDPYSGNLTPSQRKYLDMIVRAWGTWDLFQSLLLVLRSIADRHVKTVANIATRWVLDHSFVGAVLIGARLGISEHPDENAQVYGFRLTKQDRDRIEDVLDRSNGRTIITSVGDCGAEYR</sequence>
<dbReference type="AlphaFoldDB" id="A0A8H5BU96"/>